<protein>
    <submittedName>
        <fullName evidence="1">Uncharacterized protein</fullName>
    </submittedName>
</protein>
<accession>A0A367YRY1</accession>
<dbReference type="Proteomes" id="UP000252770">
    <property type="component" value="Unassembled WGS sequence"/>
</dbReference>
<evidence type="ECO:0000313" key="2">
    <source>
        <dbReference type="Proteomes" id="UP000252770"/>
    </source>
</evidence>
<name>A0A367YRY1_9ACTN</name>
<gene>
    <name evidence="1" type="ORF">DT076_16820</name>
</gene>
<evidence type="ECO:0000313" key="1">
    <source>
        <dbReference type="EMBL" id="RCK68309.1"/>
    </source>
</evidence>
<sequence length="76" mass="8782">MIPALSMDAVRYLKTLHARDLARSCDRHTHHETTTFLDAMEREARESSSDLVLAYSEVRDAVPEDLEVDYWDGDEQ</sequence>
<dbReference type="AlphaFoldDB" id="A0A367YRY1"/>
<organism evidence="1 2">
    <name type="scientific">Desertihabitans brevis</name>
    <dbReference type="NCBI Taxonomy" id="2268447"/>
    <lineage>
        <taxon>Bacteria</taxon>
        <taxon>Bacillati</taxon>
        <taxon>Actinomycetota</taxon>
        <taxon>Actinomycetes</taxon>
        <taxon>Propionibacteriales</taxon>
        <taxon>Propionibacteriaceae</taxon>
        <taxon>Desertihabitans</taxon>
    </lineage>
</organism>
<comment type="caution">
    <text evidence="1">The sequence shown here is derived from an EMBL/GenBank/DDBJ whole genome shotgun (WGS) entry which is preliminary data.</text>
</comment>
<proteinExistence type="predicted"/>
<dbReference type="RefSeq" id="WP_114127870.1">
    <property type="nucleotide sequence ID" value="NZ_QOUI01000012.1"/>
</dbReference>
<keyword evidence="2" id="KW-1185">Reference proteome</keyword>
<reference evidence="1 2" key="1">
    <citation type="submission" date="2018-07" db="EMBL/GenBank/DDBJ databases">
        <title>Desertimonas flava gen. nov. sp. nov.</title>
        <authorList>
            <person name="Liu S."/>
        </authorList>
    </citation>
    <scope>NUCLEOTIDE SEQUENCE [LARGE SCALE GENOMIC DNA]</scope>
    <source>
        <strain evidence="1 2">16Sb5-5</strain>
    </source>
</reference>
<dbReference type="EMBL" id="QOUI01000012">
    <property type="protein sequence ID" value="RCK68309.1"/>
    <property type="molecule type" value="Genomic_DNA"/>
</dbReference>